<dbReference type="Proteomes" id="UP000698752">
    <property type="component" value="Unassembled WGS sequence"/>
</dbReference>
<protein>
    <submittedName>
        <fullName evidence="4">Amidohydrolase family protein</fullName>
    </submittedName>
</protein>
<dbReference type="RefSeq" id="WP_211868530.1">
    <property type="nucleotide sequence ID" value="NZ_JAAEDI010000010.1"/>
</dbReference>
<evidence type="ECO:0000256" key="2">
    <source>
        <dbReference type="ARBA" id="ARBA00022801"/>
    </source>
</evidence>
<dbReference type="Gene3D" id="2.30.40.10">
    <property type="entry name" value="Urease, subunit C, domain 1"/>
    <property type="match status" value="1"/>
</dbReference>
<keyword evidence="5" id="KW-1185">Reference proteome</keyword>
<proteinExistence type="inferred from homology"/>
<sequence length="501" mass="53778">MTERSAIIRGGCLLDAAGRSATPADILVQDGAIAQIGDPGLAAPEGVAVFDASDRLLMPGMINAHAHSGGNLARSIHDKWTLELLLNGTVANVGGQTLEEKYISTLLGALEMLSKGCTGCYDLFYEFPLPSEDGIKAAAQAYADAGMRAVIAPMLADRSFYRAIPGLLEALPDPYREQFATAQALPWQAQLDIIAQVMRGWAFDRDRITLAIAPSIPMHCTDEFLAGAAAFTRDHGIGFHTHLAESRVQAVYGRQRYGRSPTAQLRCLGVLGPNFTAAHAVWVDDDDIAMLADAGASVAHNPGSNMRLGSGMAATRRMLDRGLNVGLGTDSRVCSDNLNMFEAMRFASYASRVQGPDHERWLSTPEVFAMATEGSAKALGFGDRLGRLAPGYRADIVFLDLGNLNWVPLNDTTNQLVFAEDGTAVDSVMVDGRLVYHQRRFPGIDMASLRRKAQSAADRLRGANAEMRAVAAALEPVVACFCGALAREPHHIHRFTGGEIA</sequence>
<evidence type="ECO:0000313" key="4">
    <source>
        <dbReference type="EMBL" id="MBR0650079.1"/>
    </source>
</evidence>
<dbReference type="InterPro" id="IPR011059">
    <property type="entry name" value="Metal-dep_hydrolase_composite"/>
</dbReference>
<feature type="domain" description="Amidohydrolase-related" evidence="3">
    <location>
        <begin position="57"/>
        <end position="435"/>
    </location>
</feature>
<comment type="similarity">
    <text evidence="1">Belongs to the metallo-dependent hydrolases superfamily. ATZ/TRZ family.</text>
</comment>
<name>A0ABS5EGC3_9PROT</name>
<evidence type="ECO:0000256" key="1">
    <source>
        <dbReference type="ARBA" id="ARBA00006745"/>
    </source>
</evidence>
<organism evidence="4 5">
    <name type="scientific">Neoroseomonas terrae</name>
    <dbReference type="NCBI Taxonomy" id="424799"/>
    <lineage>
        <taxon>Bacteria</taxon>
        <taxon>Pseudomonadati</taxon>
        <taxon>Pseudomonadota</taxon>
        <taxon>Alphaproteobacteria</taxon>
        <taxon>Acetobacterales</taxon>
        <taxon>Acetobacteraceae</taxon>
        <taxon>Neoroseomonas</taxon>
    </lineage>
</organism>
<dbReference type="PANTHER" id="PTHR43794">
    <property type="entry name" value="AMINOHYDROLASE SSNA-RELATED"/>
    <property type="match status" value="1"/>
</dbReference>
<dbReference type="Pfam" id="PF01979">
    <property type="entry name" value="Amidohydro_1"/>
    <property type="match status" value="1"/>
</dbReference>
<dbReference type="Gene3D" id="3.20.20.140">
    <property type="entry name" value="Metal-dependent hydrolases"/>
    <property type="match status" value="1"/>
</dbReference>
<accession>A0ABS5EGC3</accession>
<dbReference type="SUPFAM" id="SSF51556">
    <property type="entry name" value="Metallo-dependent hydrolases"/>
    <property type="match status" value="1"/>
</dbReference>
<comment type="caution">
    <text evidence="4">The sequence shown here is derived from an EMBL/GenBank/DDBJ whole genome shotgun (WGS) entry which is preliminary data.</text>
</comment>
<evidence type="ECO:0000259" key="3">
    <source>
        <dbReference type="Pfam" id="PF01979"/>
    </source>
</evidence>
<evidence type="ECO:0000313" key="5">
    <source>
        <dbReference type="Proteomes" id="UP000698752"/>
    </source>
</evidence>
<keyword evidence="2" id="KW-0378">Hydrolase</keyword>
<dbReference type="SUPFAM" id="SSF51338">
    <property type="entry name" value="Composite domain of metallo-dependent hydrolases"/>
    <property type="match status" value="1"/>
</dbReference>
<dbReference type="InterPro" id="IPR032466">
    <property type="entry name" value="Metal_Hydrolase"/>
</dbReference>
<dbReference type="EMBL" id="JAAEDI010000010">
    <property type="protein sequence ID" value="MBR0650079.1"/>
    <property type="molecule type" value="Genomic_DNA"/>
</dbReference>
<reference evidence="5" key="1">
    <citation type="journal article" date="2021" name="Syst. Appl. Microbiol.">
        <title>Roseomonas hellenica sp. nov., isolated from roots of wild-growing Alkanna tinctoria.</title>
        <authorList>
            <person name="Rat A."/>
            <person name="Naranjo H.D."/>
            <person name="Lebbe L."/>
            <person name="Cnockaert M."/>
            <person name="Krigas N."/>
            <person name="Grigoriadou K."/>
            <person name="Maloupa E."/>
            <person name="Willems A."/>
        </authorList>
    </citation>
    <scope>NUCLEOTIDE SEQUENCE [LARGE SCALE GENOMIC DNA]</scope>
    <source>
        <strain evidence="5">LMG 31159</strain>
    </source>
</reference>
<dbReference type="InterPro" id="IPR050287">
    <property type="entry name" value="MTA/SAH_deaminase"/>
</dbReference>
<dbReference type="InterPro" id="IPR006680">
    <property type="entry name" value="Amidohydro-rel"/>
</dbReference>
<gene>
    <name evidence="4" type="ORF">GXW78_10430</name>
</gene>
<dbReference type="PANTHER" id="PTHR43794:SF11">
    <property type="entry name" value="AMIDOHYDROLASE-RELATED DOMAIN-CONTAINING PROTEIN"/>
    <property type="match status" value="1"/>
</dbReference>